<evidence type="ECO:0000313" key="2">
    <source>
        <dbReference type="EMBL" id="AGC71055.1"/>
    </source>
</evidence>
<dbReference type="EC" id="4.6.1.1" evidence="2"/>
<organism evidence="2">
    <name type="scientific">uncultured bacterium A1Q1_fos_1231</name>
    <dbReference type="NCBI Taxonomy" id="1256544"/>
    <lineage>
        <taxon>Bacteria</taxon>
        <taxon>environmental samples</taxon>
    </lineage>
</organism>
<reference evidence="2" key="1">
    <citation type="submission" date="2012-09" db="EMBL/GenBank/DDBJ databases">
        <title>Metagenomic Characterization of a Microbial Community in Wastewater Detects High Levels of Antibiotic Resistance.</title>
        <authorList>
            <person name="Abrams M."/>
            <person name="Caldwell A."/>
            <person name="Vandaei E."/>
            <person name="Lee W."/>
            <person name="Perrott J."/>
            <person name="Khan S.Y."/>
            <person name="Ta J."/>
            <person name="Romero D."/>
            <person name="Nguyen V."/>
            <person name="Pourmand N."/>
            <person name="Ouverney C.C."/>
        </authorList>
    </citation>
    <scope>NUCLEOTIDE SEQUENCE</scope>
</reference>
<dbReference type="GO" id="GO:0006171">
    <property type="term" value="P:cAMP biosynthetic process"/>
    <property type="evidence" value="ECO:0007669"/>
    <property type="project" value="TreeGrafter"/>
</dbReference>
<proteinExistence type="predicted"/>
<feature type="domain" description="Guanylate cyclase" evidence="1">
    <location>
        <begin position="138"/>
        <end position="257"/>
    </location>
</feature>
<dbReference type="SUPFAM" id="SSF55073">
    <property type="entry name" value="Nucleotide cyclase"/>
    <property type="match status" value="1"/>
</dbReference>
<dbReference type="InterPro" id="IPR001054">
    <property type="entry name" value="A/G_cyclase"/>
</dbReference>
<dbReference type="GO" id="GO:0035556">
    <property type="term" value="P:intracellular signal transduction"/>
    <property type="evidence" value="ECO:0007669"/>
    <property type="project" value="InterPro"/>
</dbReference>
<dbReference type="SMART" id="SM00044">
    <property type="entry name" value="CYCc"/>
    <property type="match status" value="1"/>
</dbReference>
<dbReference type="Pfam" id="PF00211">
    <property type="entry name" value="Guanylate_cyc"/>
    <property type="match status" value="1"/>
</dbReference>
<dbReference type="PANTHER" id="PTHR43081">
    <property type="entry name" value="ADENYLATE CYCLASE, TERMINAL-DIFFERENTIATION SPECIFIC-RELATED"/>
    <property type="match status" value="1"/>
</dbReference>
<sequence>MYCTAGPEVAPHVESQVLLEPEEERLLNLRLSPGRYTVRCQRTKLSTTLLVAESGERDALLTATATAFEPAQLVMAQGDITLRIRSLLPEERLFVIERDGGLTGVLTAAQVCASQDFRLLFPREALASGEQVRIRRLTFLFTDLRGSTSFYESLGDGPAYGIVREHFELLTRHIAAHHGAVVKTIGDAVMAVFVDATEALSAALAIQSELPQWNRRRPDIPALMVRVGIHSGPCIAVSANDFLDYFGTTVNMAARIQAQGSGADIVLLRSLADQPSLQSILQGKRVQHFSSTLAGICGTFELTRLDCAADASP</sequence>
<dbReference type="InterPro" id="IPR029787">
    <property type="entry name" value="Nucleotide_cyclase"/>
</dbReference>
<dbReference type="GO" id="GO:0004016">
    <property type="term" value="F:adenylate cyclase activity"/>
    <property type="evidence" value="ECO:0007669"/>
    <property type="project" value="UniProtKB-EC"/>
</dbReference>
<accession>L7VY08</accession>
<dbReference type="AlphaFoldDB" id="L7VY08"/>
<dbReference type="EMBL" id="JX649860">
    <property type="protein sequence ID" value="AGC71055.1"/>
    <property type="molecule type" value="Genomic_DNA"/>
</dbReference>
<dbReference type="InterPro" id="IPR050697">
    <property type="entry name" value="Adenylyl/Guanylyl_Cyclase_3/4"/>
</dbReference>
<dbReference type="Gene3D" id="3.30.70.1230">
    <property type="entry name" value="Nucleotide cyclase"/>
    <property type="match status" value="1"/>
</dbReference>
<keyword evidence="2" id="KW-0456">Lyase</keyword>
<dbReference type="CDD" id="cd07302">
    <property type="entry name" value="CHD"/>
    <property type="match status" value="1"/>
</dbReference>
<evidence type="ECO:0000259" key="1">
    <source>
        <dbReference type="PROSITE" id="PS50125"/>
    </source>
</evidence>
<dbReference type="PANTHER" id="PTHR43081:SF19">
    <property type="entry name" value="PH-SENSITIVE ADENYLATE CYCLASE RV1264"/>
    <property type="match status" value="1"/>
</dbReference>
<protein>
    <submittedName>
        <fullName evidence="2">Adenylate cyclase</fullName>
        <ecNumber evidence="2">4.6.1.1</ecNumber>
    </submittedName>
</protein>
<name>L7VY08_9BACT</name>
<dbReference type="PROSITE" id="PS50125">
    <property type="entry name" value="GUANYLATE_CYCLASE_2"/>
    <property type="match status" value="1"/>
</dbReference>